<keyword evidence="3" id="KW-1185">Reference proteome</keyword>
<evidence type="ECO:0000256" key="1">
    <source>
        <dbReference type="SAM" id="Phobius"/>
    </source>
</evidence>
<feature type="transmembrane region" description="Helical" evidence="1">
    <location>
        <begin position="89"/>
        <end position="114"/>
    </location>
</feature>
<accession>A0ABT5T0X6</accession>
<evidence type="ECO:0000313" key="2">
    <source>
        <dbReference type="EMBL" id="MDD7968041.1"/>
    </source>
</evidence>
<keyword evidence="1" id="KW-0812">Transmembrane</keyword>
<evidence type="ECO:0000313" key="3">
    <source>
        <dbReference type="Proteomes" id="UP001300763"/>
    </source>
</evidence>
<proteinExistence type="predicted"/>
<reference evidence="2 3" key="1">
    <citation type="submission" date="2023-02" db="EMBL/GenBank/DDBJ databases">
        <title>Genome sequencing required for Actinomycetospora new species description.</title>
        <authorList>
            <person name="Saimee Y."/>
            <person name="Duangmal K."/>
        </authorList>
    </citation>
    <scope>NUCLEOTIDE SEQUENCE [LARGE SCALE GENOMIC DNA]</scope>
    <source>
        <strain evidence="2 3">DW7H6</strain>
    </source>
</reference>
<organism evidence="2 3">
    <name type="scientific">Actinomycetospora lemnae</name>
    <dbReference type="NCBI Taxonomy" id="3019891"/>
    <lineage>
        <taxon>Bacteria</taxon>
        <taxon>Bacillati</taxon>
        <taxon>Actinomycetota</taxon>
        <taxon>Actinomycetes</taxon>
        <taxon>Pseudonocardiales</taxon>
        <taxon>Pseudonocardiaceae</taxon>
        <taxon>Actinomycetospora</taxon>
    </lineage>
</organism>
<keyword evidence="1" id="KW-1133">Transmembrane helix</keyword>
<comment type="caution">
    <text evidence="2">The sequence shown here is derived from an EMBL/GenBank/DDBJ whole genome shotgun (WGS) entry which is preliminary data.</text>
</comment>
<dbReference type="EMBL" id="JAQZAO010000010">
    <property type="protein sequence ID" value="MDD7968041.1"/>
    <property type="molecule type" value="Genomic_DNA"/>
</dbReference>
<keyword evidence="1" id="KW-0472">Membrane</keyword>
<protein>
    <submittedName>
        <fullName evidence="2">Uncharacterized protein</fullName>
    </submittedName>
</protein>
<gene>
    <name evidence="2" type="ORF">PGB27_22075</name>
</gene>
<dbReference type="Proteomes" id="UP001300763">
    <property type="component" value="Unassembled WGS sequence"/>
</dbReference>
<feature type="transmembrane region" description="Helical" evidence="1">
    <location>
        <begin position="55"/>
        <end position="77"/>
    </location>
</feature>
<dbReference type="RefSeq" id="WP_274202571.1">
    <property type="nucleotide sequence ID" value="NZ_JAQZAO010000010.1"/>
</dbReference>
<sequence length="159" mass="16330">MNDEERRASGGEHTARAGLQTAIVDNSTAFGFSVTMTASYGALNQVAGSPSLVDIALFAVCAAGAFTVLQAVTTRGFRRRPGTVPREVIMLGTALDMVSVVLGLGAAIVAGLLLPATVAWSAGAFAAAMVFALSQALELMIAARVERRMGDPDSATDRG</sequence>
<feature type="transmembrane region" description="Helical" evidence="1">
    <location>
        <begin position="120"/>
        <end position="141"/>
    </location>
</feature>
<name>A0ABT5T0X6_9PSEU</name>